<keyword evidence="8 11" id="KW-0408">Iron</keyword>
<dbReference type="InterPro" id="IPR036396">
    <property type="entry name" value="Cyt_P450_sf"/>
</dbReference>
<keyword evidence="14" id="KW-1185">Reference proteome</keyword>
<dbReference type="GO" id="GO:0005506">
    <property type="term" value="F:iron ion binding"/>
    <property type="evidence" value="ECO:0007669"/>
    <property type="project" value="InterPro"/>
</dbReference>
<protein>
    <submittedName>
        <fullName evidence="13">Uncharacterized protein</fullName>
    </submittedName>
</protein>
<dbReference type="GO" id="GO:0016705">
    <property type="term" value="F:oxidoreductase activity, acting on paired donors, with incorporation or reduction of molecular oxygen"/>
    <property type="evidence" value="ECO:0007669"/>
    <property type="project" value="InterPro"/>
</dbReference>
<dbReference type="Proteomes" id="UP000734854">
    <property type="component" value="Unassembled WGS sequence"/>
</dbReference>
<dbReference type="GO" id="GO:0020037">
    <property type="term" value="F:heme binding"/>
    <property type="evidence" value="ECO:0007669"/>
    <property type="project" value="InterPro"/>
</dbReference>
<dbReference type="Pfam" id="PF00067">
    <property type="entry name" value="p450"/>
    <property type="match status" value="1"/>
</dbReference>
<evidence type="ECO:0000256" key="1">
    <source>
        <dbReference type="ARBA" id="ARBA00004370"/>
    </source>
</evidence>
<dbReference type="GO" id="GO:0016020">
    <property type="term" value="C:membrane"/>
    <property type="evidence" value="ECO:0007669"/>
    <property type="project" value="UniProtKB-SubCell"/>
</dbReference>
<comment type="cofactor">
    <cofactor evidence="11">
        <name>heme</name>
        <dbReference type="ChEBI" id="CHEBI:30413"/>
    </cofactor>
</comment>
<accession>A0A8J5FC84</accession>
<dbReference type="GO" id="GO:0004497">
    <property type="term" value="F:monooxygenase activity"/>
    <property type="evidence" value="ECO:0007669"/>
    <property type="project" value="UniProtKB-KW"/>
</dbReference>
<dbReference type="PANTHER" id="PTHR24282:SF255">
    <property type="entry name" value="CYTOCHROME P450 72A11-RELATED"/>
    <property type="match status" value="1"/>
</dbReference>
<dbReference type="EMBL" id="JACMSC010000016">
    <property type="protein sequence ID" value="KAG6484078.1"/>
    <property type="molecule type" value="Genomic_DNA"/>
</dbReference>
<evidence type="ECO:0000256" key="3">
    <source>
        <dbReference type="ARBA" id="ARBA00022617"/>
    </source>
</evidence>
<dbReference type="PROSITE" id="PS00086">
    <property type="entry name" value="CYTOCHROME_P450"/>
    <property type="match status" value="1"/>
</dbReference>
<dbReference type="InterPro" id="IPR001128">
    <property type="entry name" value="Cyt_P450"/>
</dbReference>
<comment type="subcellular location">
    <subcellularLocation>
        <location evidence="1">Membrane</location>
    </subcellularLocation>
</comment>
<keyword evidence="3 11" id="KW-0349">Heme</keyword>
<dbReference type="SUPFAM" id="SSF48264">
    <property type="entry name" value="Cytochrome P450"/>
    <property type="match status" value="1"/>
</dbReference>
<evidence type="ECO:0000256" key="12">
    <source>
        <dbReference type="RuleBase" id="RU000461"/>
    </source>
</evidence>
<reference evidence="13 14" key="1">
    <citation type="submission" date="2020-08" db="EMBL/GenBank/DDBJ databases">
        <title>Plant Genome Project.</title>
        <authorList>
            <person name="Zhang R.-G."/>
        </authorList>
    </citation>
    <scope>NUCLEOTIDE SEQUENCE [LARGE SCALE GENOMIC DNA]</scope>
    <source>
        <tissue evidence="13">Rhizome</tissue>
    </source>
</reference>
<comment type="similarity">
    <text evidence="2 12">Belongs to the cytochrome P450 family.</text>
</comment>
<dbReference type="GO" id="GO:0006629">
    <property type="term" value="P:lipid metabolic process"/>
    <property type="evidence" value="ECO:0007669"/>
    <property type="project" value="UniProtKB-ARBA"/>
</dbReference>
<sequence length="515" mass="59216">MTLLVTIENWAALSSWLLLLLFPVWALAEALNVLWWRPWRMERALREQGLTGTAYRFLYGDLKEMRRFLMEAVSKPMPLSHDIALRVAPFIAHKIREFGPVPRVALLEPELVKEVFVKKFDQVARPGLSAYQRYFVTGIFSYEGEKWSKHRKMLNPAFHLEKLKQMLPVFCSCCTDMVEKWEGMVGPEGSFQVDVWPELQDFTADVISRTAFGSNYKEGRKIFQLQTEQTELILLALQSVYIPGFRFLPTPKNNRRKAIHREARSILIGIIRKREEAMKKGEPTKQDLLGLMLESSSKHAQETGEKNAGMTYEDVIEECKLFYFAGQETTSILLTTTMIVLSMHPDWQVKAREEVLQLFGKDKPEYNELSSLKIMTMTLYEVLRLYPPVPVLERRTFKPVQIGSLLIPSGAVLVLPTVLIHRDPSNWGDDAEEFNPMRFSQGVSMALKEQYAFFPFGGGPRICIGQNFAMLEAKMALSVILQRFSFEFSASYAHAPTRRFTLQPQHGVPLKLHRL</sequence>
<dbReference type="Gene3D" id="1.10.630.10">
    <property type="entry name" value="Cytochrome P450"/>
    <property type="match status" value="1"/>
</dbReference>
<evidence type="ECO:0000313" key="13">
    <source>
        <dbReference type="EMBL" id="KAG6484078.1"/>
    </source>
</evidence>
<dbReference type="InterPro" id="IPR002401">
    <property type="entry name" value="Cyt_P450_E_grp-I"/>
</dbReference>
<dbReference type="InterPro" id="IPR050665">
    <property type="entry name" value="Cytochrome_P450_Monooxygen"/>
</dbReference>
<evidence type="ECO:0000256" key="6">
    <source>
        <dbReference type="ARBA" id="ARBA00022989"/>
    </source>
</evidence>
<evidence type="ECO:0000313" key="14">
    <source>
        <dbReference type="Proteomes" id="UP000734854"/>
    </source>
</evidence>
<comment type="caution">
    <text evidence="13">The sequence shown here is derived from an EMBL/GenBank/DDBJ whole genome shotgun (WGS) entry which is preliminary data.</text>
</comment>
<organism evidence="13 14">
    <name type="scientific">Zingiber officinale</name>
    <name type="common">Ginger</name>
    <name type="synonym">Amomum zingiber</name>
    <dbReference type="NCBI Taxonomy" id="94328"/>
    <lineage>
        <taxon>Eukaryota</taxon>
        <taxon>Viridiplantae</taxon>
        <taxon>Streptophyta</taxon>
        <taxon>Embryophyta</taxon>
        <taxon>Tracheophyta</taxon>
        <taxon>Spermatophyta</taxon>
        <taxon>Magnoliopsida</taxon>
        <taxon>Liliopsida</taxon>
        <taxon>Zingiberales</taxon>
        <taxon>Zingiberaceae</taxon>
        <taxon>Zingiber</taxon>
    </lineage>
</organism>
<dbReference type="PRINTS" id="PR00463">
    <property type="entry name" value="EP450I"/>
</dbReference>
<evidence type="ECO:0000256" key="10">
    <source>
        <dbReference type="ARBA" id="ARBA00023136"/>
    </source>
</evidence>
<keyword evidence="10" id="KW-0472">Membrane</keyword>
<keyword evidence="6" id="KW-1133">Transmembrane helix</keyword>
<feature type="binding site" description="axial binding residue" evidence="11">
    <location>
        <position position="463"/>
    </location>
    <ligand>
        <name>heme</name>
        <dbReference type="ChEBI" id="CHEBI:30413"/>
    </ligand>
    <ligandPart>
        <name>Fe</name>
        <dbReference type="ChEBI" id="CHEBI:18248"/>
    </ligandPart>
</feature>
<proteinExistence type="inferred from homology"/>
<dbReference type="InterPro" id="IPR017972">
    <property type="entry name" value="Cyt_P450_CS"/>
</dbReference>
<dbReference type="AlphaFoldDB" id="A0A8J5FC84"/>
<keyword evidence="7 12" id="KW-0560">Oxidoreductase</keyword>
<evidence type="ECO:0000256" key="8">
    <source>
        <dbReference type="ARBA" id="ARBA00023004"/>
    </source>
</evidence>
<keyword evidence="5 11" id="KW-0479">Metal-binding</keyword>
<evidence type="ECO:0000256" key="5">
    <source>
        <dbReference type="ARBA" id="ARBA00022723"/>
    </source>
</evidence>
<evidence type="ECO:0000256" key="11">
    <source>
        <dbReference type="PIRSR" id="PIRSR602401-1"/>
    </source>
</evidence>
<evidence type="ECO:0000256" key="9">
    <source>
        <dbReference type="ARBA" id="ARBA00023033"/>
    </source>
</evidence>
<evidence type="ECO:0000256" key="7">
    <source>
        <dbReference type="ARBA" id="ARBA00023002"/>
    </source>
</evidence>
<gene>
    <name evidence="13" type="ORF">ZIOFF_060872</name>
</gene>
<keyword evidence="9 12" id="KW-0503">Monooxygenase</keyword>
<keyword evidence="4" id="KW-0812">Transmembrane</keyword>
<name>A0A8J5FC84_ZINOF</name>
<evidence type="ECO:0000256" key="2">
    <source>
        <dbReference type="ARBA" id="ARBA00010617"/>
    </source>
</evidence>
<dbReference type="PANTHER" id="PTHR24282">
    <property type="entry name" value="CYTOCHROME P450 FAMILY MEMBER"/>
    <property type="match status" value="1"/>
</dbReference>
<dbReference type="PRINTS" id="PR00385">
    <property type="entry name" value="P450"/>
</dbReference>
<evidence type="ECO:0000256" key="4">
    <source>
        <dbReference type="ARBA" id="ARBA00022692"/>
    </source>
</evidence>